<keyword evidence="1" id="KW-0677">Repeat</keyword>
<evidence type="ECO:0000313" key="6">
    <source>
        <dbReference type="EMBL" id="TXL60683.1"/>
    </source>
</evidence>
<dbReference type="PANTHER" id="PTHR13817">
    <property type="entry name" value="TITIN"/>
    <property type="match status" value="1"/>
</dbReference>
<dbReference type="Proteomes" id="UP000321571">
    <property type="component" value="Unassembled WGS sequence"/>
</dbReference>
<dbReference type="InterPro" id="IPR013783">
    <property type="entry name" value="Ig-like_fold"/>
</dbReference>
<keyword evidence="3" id="KW-0119">Carbohydrate metabolism</keyword>
<dbReference type="RefSeq" id="WP_147686200.1">
    <property type="nucleotide sequence ID" value="NZ_VDUX01000004.1"/>
</dbReference>
<evidence type="ECO:0000313" key="7">
    <source>
        <dbReference type="Proteomes" id="UP000321571"/>
    </source>
</evidence>
<comment type="caution">
    <text evidence="6">The sequence shown here is derived from an EMBL/GenBank/DDBJ whole genome shotgun (WGS) entry which is preliminary data.</text>
</comment>
<evidence type="ECO:0000256" key="4">
    <source>
        <dbReference type="SAM" id="SignalP"/>
    </source>
</evidence>
<keyword evidence="4" id="KW-0732">Signal</keyword>
<organism evidence="6 7">
    <name type="scientific">Aeromicrobium terrae</name>
    <dbReference type="NCBI Taxonomy" id="2498846"/>
    <lineage>
        <taxon>Bacteria</taxon>
        <taxon>Bacillati</taxon>
        <taxon>Actinomycetota</taxon>
        <taxon>Actinomycetes</taxon>
        <taxon>Propionibacteriales</taxon>
        <taxon>Nocardioidaceae</taxon>
        <taxon>Aeromicrobium</taxon>
    </lineage>
</organism>
<protein>
    <submittedName>
        <fullName evidence="6">Fibronectin type III domain-containing protein</fullName>
    </submittedName>
</protein>
<dbReference type="GO" id="GO:0016798">
    <property type="term" value="F:hydrolase activity, acting on glycosyl bonds"/>
    <property type="evidence" value="ECO:0007669"/>
    <property type="project" value="UniProtKB-KW"/>
</dbReference>
<dbReference type="InterPro" id="IPR036116">
    <property type="entry name" value="FN3_sf"/>
</dbReference>
<reference evidence="6 7" key="1">
    <citation type="submission" date="2019-06" db="EMBL/GenBank/DDBJ databases">
        <title>Aeromicrobium sp. nov., isolated from a maize field.</title>
        <authorList>
            <person name="Lin S.-Y."/>
            <person name="Tsai C.-F."/>
            <person name="Young C.-C."/>
        </authorList>
    </citation>
    <scope>NUCLEOTIDE SEQUENCE [LARGE SCALE GENOMIC DNA]</scope>
    <source>
        <strain evidence="6 7">CC-CFT486</strain>
    </source>
</reference>
<sequence length="620" mass="63141">MRRILIVLGMVLAFAAPSTAHAAETDPPQIASMVLQPTAGVDVSAGPKTVRAVLQLTDPSGVKLVTATLESVDTTQVTPLRAGARVAGTAADGTWWINFSLPQGAAPGQWRLKIGAVDDNLGNRLNGATIPEASLPTINVTSVPDADVDGPELVSSELSPTTVDVGPSAQQVTATFHVTDQTGVAHVFGGLRAVGGGQVTPNVQATLVDGTPQDGTWQATYTIPKGALEGQWQVRLLLLDDVLTNSTNVLLIPLANLAKVTVNVSHVPDQPTDVRATAGNERATVSWTAPAANGTPITSYEVTTNPGGTVTTVAGDKTSAVVEGLTNGTPYTFTVVAINAVGPSTASAPTSAVTPNNVFTTGPTATITGHAQAGETLTAHEGTPSPEPDAYAYQWFAAGVPIVDADGKTFELTSAQVGKTVTVMVTAIKDGYVSASDVSDPTAVIATPLDVASAKAIVQNGRYTRVTAAGLGKREAYTVTLNGVVAKTGKASYAGTAGASFKVPTTLAEGPVDVVVTAASGSTGRTTFYNAKPRTFSVVPGDTSVARNGTTTVLVTGMAPGEKVRVTFSGRAVSPRGAVADADGTYSQSFTVGTRLGARPLKVFGLYTARNGASAVTVTP</sequence>
<evidence type="ECO:0000259" key="5">
    <source>
        <dbReference type="PROSITE" id="PS50853"/>
    </source>
</evidence>
<dbReference type="Gene3D" id="2.60.40.10">
    <property type="entry name" value="Immunoglobulins"/>
    <property type="match status" value="1"/>
</dbReference>
<keyword evidence="2" id="KW-0326">Glycosidase</keyword>
<keyword evidence="3" id="KW-0624">Polysaccharide degradation</keyword>
<dbReference type="PRINTS" id="PR00014">
    <property type="entry name" value="FNTYPEIII"/>
</dbReference>
<dbReference type="OrthoDB" id="8781117at2"/>
<keyword evidence="7" id="KW-1185">Reference proteome</keyword>
<feature type="domain" description="Fibronectin type-III" evidence="5">
    <location>
        <begin position="267"/>
        <end position="357"/>
    </location>
</feature>
<dbReference type="AlphaFoldDB" id="A0A5C8NJR8"/>
<dbReference type="Gene3D" id="2.60.40.2700">
    <property type="match status" value="1"/>
</dbReference>
<dbReference type="PROSITE" id="PS50853">
    <property type="entry name" value="FN3"/>
    <property type="match status" value="1"/>
</dbReference>
<dbReference type="EMBL" id="VDUX01000004">
    <property type="protein sequence ID" value="TXL60683.1"/>
    <property type="molecule type" value="Genomic_DNA"/>
</dbReference>
<dbReference type="InterPro" id="IPR050964">
    <property type="entry name" value="Striated_Muscle_Regulatory"/>
</dbReference>
<dbReference type="PANTHER" id="PTHR13817:SF73">
    <property type="entry name" value="FIBRONECTIN TYPE-III DOMAIN-CONTAINING PROTEIN"/>
    <property type="match status" value="1"/>
</dbReference>
<evidence type="ECO:0000256" key="3">
    <source>
        <dbReference type="ARBA" id="ARBA00023326"/>
    </source>
</evidence>
<dbReference type="SUPFAM" id="SSF49265">
    <property type="entry name" value="Fibronectin type III"/>
    <property type="match status" value="1"/>
</dbReference>
<feature type="chain" id="PRO_5022850991" evidence="4">
    <location>
        <begin position="23"/>
        <end position="620"/>
    </location>
</feature>
<evidence type="ECO:0000256" key="1">
    <source>
        <dbReference type="ARBA" id="ARBA00022737"/>
    </source>
</evidence>
<feature type="signal peptide" evidence="4">
    <location>
        <begin position="1"/>
        <end position="22"/>
    </location>
</feature>
<evidence type="ECO:0000256" key="2">
    <source>
        <dbReference type="ARBA" id="ARBA00023295"/>
    </source>
</evidence>
<keyword evidence="2" id="KW-0378">Hydrolase</keyword>
<accession>A0A5C8NJR8</accession>
<dbReference type="GO" id="GO:0000272">
    <property type="term" value="P:polysaccharide catabolic process"/>
    <property type="evidence" value="ECO:0007669"/>
    <property type="project" value="UniProtKB-KW"/>
</dbReference>
<proteinExistence type="predicted"/>
<dbReference type="Pfam" id="PF00041">
    <property type="entry name" value="fn3"/>
    <property type="match status" value="1"/>
</dbReference>
<name>A0A5C8NJR8_9ACTN</name>
<dbReference type="CDD" id="cd00063">
    <property type="entry name" value="FN3"/>
    <property type="match status" value="1"/>
</dbReference>
<gene>
    <name evidence="6" type="ORF">FHP06_09640</name>
</gene>
<dbReference type="InterPro" id="IPR003961">
    <property type="entry name" value="FN3_dom"/>
</dbReference>
<dbReference type="SMART" id="SM00060">
    <property type="entry name" value="FN3"/>
    <property type="match status" value="1"/>
</dbReference>